<organism evidence="1 2">
    <name type="scientific">Acropora cervicornis</name>
    <name type="common">Staghorn coral</name>
    <dbReference type="NCBI Taxonomy" id="6130"/>
    <lineage>
        <taxon>Eukaryota</taxon>
        <taxon>Metazoa</taxon>
        <taxon>Cnidaria</taxon>
        <taxon>Anthozoa</taxon>
        <taxon>Hexacorallia</taxon>
        <taxon>Scleractinia</taxon>
        <taxon>Astrocoeniina</taxon>
        <taxon>Acroporidae</taxon>
        <taxon>Acropora</taxon>
    </lineage>
</organism>
<dbReference type="AlphaFoldDB" id="A0AAD9QQ07"/>
<evidence type="ECO:0000313" key="2">
    <source>
        <dbReference type="Proteomes" id="UP001249851"/>
    </source>
</evidence>
<protein>
    <submittedName>
        <fullName evidence="1">Uncharacterized protein</fullName>
    </submittedName>
</protein>
<keyword evidence="2" id="KW-1185">Reference proteome</keyword>
<name>A0AAD9QQ07_ACRCE</name>
<proteinExistence type="predicted"/>
<gene>
    <name evidence="1" type="ORF">P5673_011139</name>
</gene>
<reference evidence="1" key="1">
    <citation type="journal article" date="2023" name="G3 (Bethesda)">
        <title>Whole genome assembly and annotation of the endangered Caribbean coral Acropora cervicornis.</title>
        <authorList>
            <person name="Selwyn J.D."/>
            <person name="Vollmer S.V."/>
        </authorList>
    </citation>
    <scope>NUCLEOTIDE SEQUENCE</scope>
    <source>
        <strain evidence="1">K2</strain>
    </source>
</reference>
<reference evidence="1" key="2">
    <citation type="journal article" date="2023" name="Science">
        <title>Genomic signatures of disease resistance in endangered staghorn corals.</title>
        <authorList>
            <person name="Vollmer S.V."/>
            <person name="Selwyn J.D."/>
            <person name="Despard B.A."/>
            <person name="Roesel C.L."/>
        </authorList>
    </citation>
    <scope>NUCLEOTIDE SEQUENCE</scope>
    <source>
        <tissue evidence="1">Whole Organism</tissue>
    </source>
</reference>
<sequence length="96" mass="11471">MYIVTYIELKKQTVLIRYLGTKQNVTHNYAKPKELTDYESRGGTSDFRLPTSDFKLQTSDFRLQTSDFRLLVLAKKTYREHCYEDLVTVILKRRSW</sequence>
<evidence type="ECO:0000313" key="1">
    <source>
        <dbReference type="EMBL" id="KAK2565209.1"/>
    </source>
</evidence>
<accession>A0AAD9QQ07</accession>
<dbReference type="EMBL" id="JARQWQ010000020">
    <property type="protein sequence ID" value="KAK2565209.1"/>
    <property type="molecule type" value="Genomic_DNA"/>
</dbReference>
<comment type="caution">
    <text evidence="1">The sequence shown here is derived from an EMBL/GenBank/DDBJ whole genome shotgun (WGS) entry which is preliminary data.</text>
</comment>
<dbReference type="Proteomes" id="UP001249851">
    <property type="component" value="Unassembled WGS sequence"/>
</dbReference>